<accession>A0A0Z8JRT3</accession>
<proteinExistence type="predicted"/>
<gene>
    <name evidence="1" type="ORF">ERS132442_00800</name>
</gene>
<organism evidence="1 2">
    <name type="scientific">Streptococcus suis</name>
    <dbReference type="NCBI Taxonomy" id="1307"/>
    <lineage>
        <taxon>Bacteria</taxon>
        <taxon>Bacillati</taxon>
        <taxon>Bacillota</taxon>
        <taxon>Bacilli</taxon>
        <taxon>Lactobacillales</taxon>
        <taxon>Streptococcaceae</taxon>
        <taxon>Streptococcus</taxon>
    </lineage>
</organism>
<name>A0A0Z8JRT3_STRSU</name>
<dbReference type="Proteomes" id="UP000070960">
    <property type="component" value="Unassembled WGS sequence"/>
</dbReference>
<sequence>MLVLGLTVDILKELVFKIVGSIKKKKVVIIDSNKKTKPAKLTIKSTTDKGTIYLEIPSEISDKVYQESIEKIVDAKKILDNSSGKGIDDLFIVEDKPGNLSIMTLNE</sequence>
<dbReference type="AlphaFoldDB" id="A0A0Z8JRT3"/>
<evidence type="ECO:0000313" key="1">
    <source>
        <dbReference type="EMBL" id="CYV58860.1"/>
    </source>
</evidence>
<dbReference type="RefSeq" id="WP_029170914.1">
    <property type="nucleotide sequence ID" value="NZ_CECW01000073.1"/>
</dbReference>
<protein>
    <submittedName>
        <fullName evidence="1">Uncharacterized protein</fullName>
    </submittedName>
</protein>
<evidence type="ECO:0000313" key="2">
    <source>
        <dbReference type="Proteomes" id="UP000070960"/>
    </source>
</evidence>
<dbReference type="EMBL" id="FIIE01000005">
    <property type="protein sequence ID" value="CYV58860.1"/>
    <property type="molecule type" value="Genomic_DNA"/>
</dbReference>
<reference evidence="1 2" key="1">
    <citation type="submission" date="2016-02" db="EMBL/GenBank/DDBJ databases">
        <authorList>
            <consortium name="Pathogen Informatics"/>
        </authorList>
    </citation>
    <scope>NUCLEOTIDE SEQUENCE [LARGE SCALE GENOMIC DNA]</scope>
    <source>
        <strain evidence="1 2">LSS80</strain>
    </source>
</reference>